<evidence type="ECO:0000256" key="5">
    <source>
        <dbReference type="ARBA" id="ARBA00022833"/>
    </source>
</evidence>
<evidence type="ECO:0000256" key="1">
    <source>
        <dbReference type="ARBA" id="ARBA00022670"/>
    </source>
</evidence>
<comment type="caution">
    <text evidence="11">The sequence shown here is derived from an EMBL/GenBank/DDBJ whole genome shotgun (WGS) entry which is preliminary data.</text>
</comment>
<evidence type="ECO:0000256" key="2">
    <source>
        <dbReference type="ARBA" id="ARBA00022723"/>
    </source>
</evidence>
<dbReference type="InterPro" id="IPR011096">
    <property type="entry name" value="FTP_domain"/>
</dbReference>
<keyword evidence="9" id="KW-0964">Secreted</keyword>
<feature type="active site" evidence="7">
    <location>
        <position position="408"/>
    </location>
</feature>
<comment type="cofactor">
    <cofactor evidence="8">
        <name>Zn(2+)</name>
        <dbReference type="ChEBI" id="CHEBI:29105"/>
    </cofactor>
    <text evidence="8">Binds 1 zinc ion per subunit.</text>
</comment>
<dbReference type="PANTHER" id="PTHR33794:SF1">
    <property type="entry name" value="BACILLOLYSIN"/>
    <property type="match status" value="1"/>
</dbReference>
<accession>A0AAV9X0M9</accession>
<evidence type="ECO:0000256" key="3">
    <source>
        <dbReference type="ARBA" id="ARBA00022729"/>
    </source>
</evidence>
<keyword evidence="3" id="KW-0732">Signal</keyword>
<dbReference type="EMBL" id="JAVHJO010000013">
    <property type="protein sequence ID" value="KAK6530493.1"/>
    <property type="molecule type" value="Genomic_DNA"/>
</dbReference>
<evidence type="ECO:0000256" key="7">
    <source>
        <dbReference type="PIRSR" id="PIRSR601842-1"/>
    </source>
</evidence>
<dbReference type="AlphaFoldDB" id="A0AAV9X0M9"/>
<proteinExistence type="inferred from homology"/>
<keyword evidence="5 8" id="KW-0862">Zinc</keyword>
<dbReference type="Gene3D" id="1.10.390.10">
    <property type="entry name" value="Neutral Protease Domain 2"/>
    <property type="match status" value="1"/>
</dbReference>
<dbReference type="InterPro" id="IPR001842">
    <property type="entry name" value="Peptidase_M36"/>
</dbReference>
<dbReference type="SUPFAM" id="SSF55486">
    <property type="entry name" value="Metalloproteases ('zincins'), catalytic domain"/>
    <property type="match status" value="1"/>
</dbReference>
<dbReference type="EC" id="3.4.24.-" evidence="9"/>
<feature type="binding site" evidence="8">
    <location>
        <position position="407"/>
    </location>
    <ligand>
        <name>Zn(2+)</name>
        <dbReference type="ChEBI" id="CHEBI:29105"/>
        <note>catalytic</note>
    </ligand>
</feature>
<evidence type="ECO:0000259" key="10">
    <source>
        <dbReference type="Pfam" id="PF07504"/>
    </source>
</evidence>
<feature type="binding site" evidence="8">
    <location>
        <position position="430"/>
    </location>
    <ligand>
        <name>Zn(2+)</name>
        <dbReference type="ChEBI" id="CHEBI:29105"/>
        <note>catalytic</note>
    </ligand>
</feature>
<gene>
    <name evidence="11" type="ORF">TWF694_003843</name>
</gene>
<sequence length="930" mass="102280">MSGAGPFIAPVLVTPESRVAYEASNKAIRLWYDLSGNQASAKPFFNPRDVAHDALKTYSKQFAWNVDLADLVDHRTNSNGNAHSVRFTQQFKGVPVDASEVVVNMSTNGTVYSIYNGYHYEIPQDLEPKKVSVSREQARTLVDRLVQRQFKDYKVEYQALIVYQFYPFVNRPPKGKGDSDENPSVAAIRKQDELPELVTKSEDPINISPRAGQYYLAWDFRVLTQNPRNYFRILLDATTGRTITAVDLAQYATGTVKAFDPNPVVTSGNATLAPNTAASTLDGFTQSFGIDHLDARDGSGNYHLDGAFVQMDEIEAPTFNEPTSTTGNFSFSTANRAFLDAMAYFHLDRFQNYIQTSLGMTNVANYSIKVDPQGLNGADNSHYIGGAITFGEGGGVPDAQDAMVILHEYGHAIQDNTNPGFNNPSSGVGEGFGDFLSAIYFDDKHTNPSATRGWMMSWDARGGWGGRRYDISYNFDDPQYTSLTDNHDTGQLWCTTGFELYRKLGGDSDWIGNKHFARDLAIRLHLQANFNVPATNATTTQMAQQMEAADGSLGGWLGLADKLHQKVIYDTFRRRHLPGYPNKPVDVYINDGREGGYGSLSGNDLFTEKLWQESYWDTQDIWVKTSPYSSVLEQAAGSPNDHVEPPVGSTAYLYARVKNRGTSGSGPVKIRAFSAEPGIGLSWPDDWTEMDASLVSQPSNITPGTNNGIIVGPFSWTPTEVGHECVFVIAECAQDPATTQVIAANAHVEHSQLVPFDNNIAQRNLHPTAAKGKFDRGFWVRNPDEVPRLISLVYESRLPRGWRFTTNLINQTQIRLGPLDRRWVDLVIDQAAGAEVTKFENPPTLRVTGLIDDRVIGGMTYYIAPESAFPPPRKPPGGGNGGNGDCGNGGNGGHCGCGTGHGSGFCFHISSCKEVTNCGEIEVKIRFDKK</sequence>
<dbReference type="PANTHER" id="PTHR33794">
    <property type="entry name" value="BACILLOLYSIN"/>
    <property type="match status" value="1"/>
</dbReference>
<feature type="domain" description="FTP" evidence="10">
    <location>
        <begin position="76"/>
        <end position="116"/>
    </location>
</feature>
<dbReference type="GO" id="GO:0006508">
    <property type="term" value="P:proteolysis"/>
    <property type="evidence" value="ECO:0007669"/>
    <property type="project" value="UniProtKB-KW"/>
</dbReference>
<reference evidence="11 12" key="1">
    <citation type="submission" date="2019-10" db="EMBL/GenBank/DDBJ databases">
        <authorList>
            <person name="Palmer J.M."/>
        </authorList>
    </citation>
    <scope>NUCLEOTIDE SEQUENCE [LARGE SCALE GENOMIC DNA]</scope>
    <source>
        <strain evidence="11 12">TWF694</strain>
    </source>
</reference>
<feature type="binding site" evidence="8">
    <location>
        <position position="411"/>
    </location>
    <ligand>
        <name>Zn(2+)</name>
        <dbReference type="ChEBI" id="CHEBI:29105"/>
        <note>catalytic</note>
    </ligand>
</feature>
<evidence type="ECO:0000313" key="11">
    <source>
        <dbReference type="EMBL" id="KAK6530493.1"/>
    </source>
</evidence>
<dbReference type="Proteomes" id="UP001365542">
    <property type="component" value="Unassembled WGS sequence"/>
</dbReference>
<keyword evidence="2 8" id="KW-0479">Metal-binding</keyword>
<keyword evidence="9" id="KW-0865">Zymogen</keyword>
<name>A0AAV9X0M9_9PEZI</name>
<keyword evidence="6 9" id="KW-0482">Metalloprotease</keyword>
<dbReference type="GO" id="GO:0004222">
    <property type="term" value="F:metalloendopeptidase activity"/>
    <property type="evidence" value="ECO:0007669"/>
    <property type="project" value="InterPro"/>
</dbReference>
<organism evidence="11 12">
    <name type="scientific">Orbilia ellipsospora</name>
    <dbReference type="NCBI Taxonomy" id="2528407"/>
    <lineage>
        <taxon>Eukaryota</taxon>
        <taxon>Fungi</taxon>
        <taxon>Dikarya</taxon>
        <taxon>Ascomycota</taxon>
        <taxon>Pezizomycotina</taxon>
        <taxon>Orbiliomycetes</taxon>
        <taxon>Orbiliales</taxon>
        <taxon>Orbiliaceae</taxon>
        <taxon>Orbilia</taxon>
    </lineage>
</organism>
<protein>
    <recommendedName>
        <fullName evidence="9">Extracellular metalloproteinase</fullName>
        <ecNumber evidence="9">3.4.24.-</ecNumber>
    </recommendedName>
    <alternativeName>
        <fullName evidence="9">Fungalysin</fullName>
    </alternativeName>
</protein>
<evidence type="ECO:0000256" key="4">
    <source>
        <dbReference type="ARBA" id="ARBA00022801"/>
    </source>
</evidence>
<dbReference type="InterPro" id="IPR050728">
    <property type="entry name" value="Zinc_Metalloprotease_M4"/>
</dbReference>
<evidence type="ECO:0000256" key="6">
    <source>
        <dbReference type="ARBA" id="ARBA00023049"/>
    </source>
</evidence>
<evidence type="ECO:0000256" key="8">
    <source>
        <dbReference type="PIRSR" id="PIRSR601842-2"/>
    </source>
</evidence>
<dbReference type="GO" id="GO:0005576">
    <property type="term" value="C:extracellular region"/>
    <property type="evidence" value="ECO:0007669"/>
    <property type="project" value="UniProtKB-SubCell"/>
</dbReference>
<dbReference type="InterPro" id="IPR027268">
    <property type="entry name" value="Peptidase_M4/M1_CTD_sf"/>
</dbReference>
<evidence type="ECO:0000313" key="12">
    <source>
        <dbReference type="Proteomes" id="UP001365542"/>
    </source>
</evidence>
<dbReference type="Pfam" id="PF07504">
    <property type="entry name" value="FTP"/>
    <property type="match status" value="1"/>
</dbReference>
<dbReference type="Gene3D" id="3.10.450.490">
    <property type="match status" value="1"/>
</dbReference>
<dbReference type="GO" id="GO:0008270">
    <property type="term" value="F:zinc ion binding"/>
    <property type="evidence" value="ECO:0007669"/>
    <property type="project" value="InterPro"/>
</dbReference>
<evidence type="ECO:0000256" key="9">
    <source>
        <dbReference type="RuleBase" id="RU364017"/>
    </source>
</evidence>
<comment type="similarity">
    <text evidence="9">Belongs to the peptidase M36 family.</text>
</comment>
<keyword evidence="1 9" id="KW-0645">Protease</keyword>
<dbReference type="Pfam" id="PF02128">
    <property type="entry name" value="Peptidase_M36"/>
    <property type="match status" value="1"/>
</dbReference>
<keyword evidence="4 9" id="KW-0378">Hydrolase</keyword>
<keyword evidence="12" id="KW-1185">Reference proteome</keyword>
<comment type="subcellular location">
    <subcellularLocation>
        <location evidence="9">Secreted</location>
    </subcellularLocation>
</comment>